<dbReference type="SUPFAM" id="SSF56235">
    <property type="entry name" value="N-terminal nucleophile aminohydrolases (Ntn hydrolases)"/>
    <property type="match status" value="1"/>
</dbReference>
<keyword evidence="7 10" id="KW-0479">Metal-binding</keyword>
<feature type="active site" description="Nucleophile" evidence="7 9">
    <location>
        <position position="12"/>
    </location>
</feature>
<keyword evidence="7 11" id="KW-0408">Iron</keyword>
<sequence>MSDFANPLHEECGVFGIYDKAGTEDVAVAVYSALYALQHRGQESCGMAVNEDGVITGHRDLGLVNEVFTPQVMENMRKPEARMATGHVRYATAGSRVRANAQPMIVRHGRGTMALCHNGNLTNAIQLRNALENDGAIFHGSSDTEVICYLLTRNRLKHKSIEQAVSATMDQLDGAYSLVIMSSTKLIAVRDPRGYRPLCIGTLPGGGYAFASESCALDAVGATLLRDVEPGEIVVADANGLRSIKDHCSHKPSQMCVFEYIYFARPDSTIEGCSVHEARMQAGRFLAQEHPVDADVVIGVPDSGLDAALGYAEASGIPYGIGFIKNKYIGRTFIQGNQKQRENSVRIKLNVIASTVRDKRVVLIDDSIVRGTTSARIIKLLRDAGAKEVHFRVSAPPFKFPCYFGTDIPDQKLLVATDRTVDQINEIIGADTLGYLSTEHVVQLAPGAGCGFCTACFTGKYAVKPEVVLSTDIHDRPLHQRPKGEKKLGE</sequence>
<evidence type="ECO:0000256" key="8">
    <source>
        <dbReference type="PIRNR" id="PIRNR000485"/>
    </source>
</evidence>
<feature type="binding site" evidence="7 10">
    <location>
        <position position="303"/>
    </location>
    <ligand>
        <name>Mg(2+)</name>
        <dbReference type="ChEBI" id="CHEBI:18420"/>
    </ligand>
</feature>
<dbReference type="GO" id="GO:0006189">
    <property type="term" value="P:'de novo' IMP biosynthetic process"/>
    <property type="evidence" value="ECO:0007669"/>
    <property type="project" value="UniProtKB-UniRule"/>
</dbReference>
<dbReference type="InterPro" id="IPR005854">
    <property type="entry name" value="PurF"/>
</dbReference>
<organism evidence="13 14">
    <name type="scientific">Candidatus Faecalibacterium faecigallinarum</name>
    <dbReference type="NCBI Taxonomy" id="2838577"/>
    <lineage>
        <taxon>Bacteria</taxon>
        <taxon>Bacillati</taxon>
        <taxon>Bacillota</taxon>
        <taxon>Clostridia</taxon>
        <taxon>Eubacteriales</taxon>
        <taxon>Oscillospiraceae</taxon>
        <taxon>Faecalibacterium</taxon>
    </lineage>
</organism>
<evidence type="ECO:0000256" key="11">
    <source>
        <dbReference type="PIRSR" id="PIRSR000485-3"/>
    </source>
</evidence>
<accession>A0A9D2P6L5</accession>
<proteinExistence type="inferred from homology"/>
<keyword evidence="7 10" id="KW-0460">Magnesium</keyword>
<dbReference type="NCBIfam" id="TIGR01134">
    <property type="entry name" value="purF"/>
    <property type="match status" value="1"/>
</dbReference>
<dbReference type="Gene3D" id="3.40.50.2020">
    <property type="match status" value="1"/>
</dbReference>
<dbReference type="InterPro" id="IPR000836">
    <property type="entry name" value="PRTase_dom"/>
</dbReference>
<dbReference type="Proteomes" id="UP000823906">
    <property type="component" value="Unassembled WGS sequence"/>
</dbReference>
<reference evidence="13" key="2">
    <citation type="submission" date="2021-04" db="EMBL/GenBank/DDBJ databases">
        <authorList>
            <person name="Gilroy R."/>
        </authorList>
    </citation>
    <scope>NUCLEOTIDE SEQUENCE</scope>
    <source>
        <strain evidence="13">ChiSjej5B23-2810</strain>
    </source>
</reference>
<evidence type="ECO:0000313" key="13">
    <source>
        <dbReference type="EMBL" id="HJC45070.1"/>
    </source>
</evidence>
<dbReference type="Gene3D" id="3.60.20.10">
    <property type="entry name" value="Glutamine Phosphoribosylpyrophosphate, subunit 1, domain 1"/>
    <property type="match status" value="1"/>
</dbReference>
<dbReference type="PANTHER" id="PTHR11907">
    <property type="entry name" value="AMIDOPHOSPHORIBOSYLTRANSFERASE"/>
    <property type="match status" value="1"/>
</dbReference>
<dbReference type="Pfam" id="PF13537">
    <property type="entry name" value="GATase_7"/>
    <property type="match status" value="1"/>
</dbReference>
<feature type="binding site" evidence="7 11">
    <location>
        <position position="453"/>
    </location>
    <ligand>
        <name>[4Fe-4S] cluster</name>
        <dbReference type="ChEBI" id="CHEBI:49883"/>
    </ligand>
</feature>
<feature type="binding site" evidence="7 11">
    <location>
        <position position="402"/>
    </location>
    <ligand>
        <name>[4Fe-4S] cluster</name>
        <dbReference type="ChEBI" id="CHEBI:49883"/>
    </ligand>
</feature>
<dbReference type="InterPro" id="IPR017932">
    <property type="entry name" value="GATase_2_dom"/>
</dbReference>
<keyword evidence="3 7" id="KW-0328">Glycosyltransferase</keyword>
<dbReference type="InterPro" id="IPR035584">
    <property type="entry name" value="PurF_N"/>
</dbReference>
<feature type="binding site" evidence="7 10">
    <location>
        <position position="366"/>
    </location>
    <ligand>
        <name>Mg(2+)</name>
        <dbReference type="ChEBI" id="CHEBI:18420"/>
    </ligand>
</feature>
<evidence type="ECO:0000256" key="3">
    <source>
        <dbReference type="ARBA" id="ARBA00022676"/>
    </source>
</evidence>
<dbReference type="AlphaFoldDB" id="A0A9D2P6L5"/>
<dbReference type="EMBL" id="DWWN01000023">
    <property type="protein sequence ID" value="HJC45070.1"/>
    <property type="molecule type" value="Genomic_DNA"/>
</dbReference>
<keyword evidence="5 7" id="KW-0658">Purine biosynthesis</keyword>
<dbReference type="PIRSF" id="PIRSF000485">
    <property type="entry name" value="Amd_phspho_trans"/>
    <property type="match status" value="1"/>
</dbReference>
<evidence type="ECO:0000256" key="6">
    <source>
        <dbReference type="ARBA" id="ARBA00022962"/>
    </source>
</evidence>
<feature type="binding site" evidence="7 10">
    <location>
        <position position="365"/>
    </location>
    <ligand>
        <name>Mg(2+)</name>
        <dbReference type="ChEBI" id="CHEBI:18420"/>
    </ligand>
</feature>
<comment type="pathway">
    <text evidence="1 7 8">Purine metabolism; IMP biosynthesis via de novo pathway; N(1)-(5-phospho-D-ribosyl)glycinamide from 5-phospho-alpha-D-ribose 1-diphosphate: step 1/2.</text>
</comment>
<dbReference type="CDD" id="cd06223">
    <property type="entry name" value="PRTases_typeI"/>
    <property type="match status" value="1"/>
</dbReference>
<dbReference type="GO" id="GO:0004044">
    <property type="term" value="F:amidophosphoribosyltransferase activity"/>
    <property type="evidence" value="ECO:0007669"/>
    <property type="project" value="UniProtKB-UniRule"/>
</dbReference>
<dbReference type="SUPFAM" id="SSF53271">
    <property type="entry name" value="PRTase-like"/>
    <property type="match status" value="1"/>
</dbReference>
<reference evidence="13" key="1">
    <citation type="journal article" date="2021" name="PeerJ">
        <title>Extensive microbial diversity within the chicken gut microbiome revealed by metagenomics and culture.</title>
        <authorList>
            <person name="Gilroy R."/>
            <person name="Ravi A."/>
            <person name="Getino M."/>
            <person name="Pursley I."/>
            <person name="Horton D.L."/>
            <person name="Alikhan N.F."/>
            <person name="Baker D."/>
            <person name="Gharbi K."/>
            <person name="Hall N."/>
            <person name="Watson M."/>
            <person name="Adriaenssens E.M."/>
            <person name="Foster-Nyarko E."/>
            <person name="Jarju S."/>
            <person name="Secka A."/>
            <person name="Antonio M."/>
            <person name="Oren A."/>
            <person name="Chaudhuri R.R."/>
            <person name="La Ragione R."/>
            <person name="Hildebrand F."/>
            <person name="Pallen M.J."/>
        </authorList>
    </citation>
    <scope>NUCLEOTIDE SEQUENCE</scope>
    <source>
        <strain evidence="13">ChiSjej5B23-2810</strain>
    </source>
</reference>
<dbReference type="GO" id="GO:0009113">
    <property type="term" value="P:purine nucleobase biosynthetic process"/>
    <property type="evidence" value="ECO:0007669"/>
    <property type="project" value="UniProtKB-UniRule"/>
</dbReference>
<evidence type="ECO:0000256" key="2">
    <source>
        <dbReference type="ARBA" id="ARBA00010138"/>
    </source>
</evidence>
<dbReference type="HAMAP" id="MF_01931">
    <property type="entry name" value="PurF"/>
    <property type="match status" value="1"/>
</dbReference>
<evidence type="ECO:0000256" key="1">
    <source>
        <dbReference type="ARBA" id="ARBA00005209"/>
    </source>
</evidence>
<feature type="binding site" evidence="7 11">
    <location>
        <position position="256"/>
    </location>
    <ligand>
        <name>[4Fe-4S] cluster</name>
        <dbReference type="ChEBI" id="CHEBI:49883"/>
    </ligand>
</feature>
<evidence type="ECO:0000256" key="5">
    <source>
        <dbReference type="ARBA" id="ARBA00022755"/>
    </source>
</evidence>
<dbReference type="GO" id="GO:0000287">
    <property type="term" value="F:magnesium ion binding"/>
    <property type="evidence" value="ECO:0007669"/>
    <property type="project" value="UniProtKB-UniRule"/>
</dbReference>
<dbReference type="GO" id="GO:0051539">
    <property type="term" value="F:4 iron, 4 sulfur cluster binding"/>
    <property type="evidence" value="ECO:0007669"/>
    <property type="project" value="UniProtKB-KW"/>
</dbReference>
<keyword evidence="6 7" id="KW-0315">Glutamine amidotransferase</keyword>
<evidence type="ECO:0000259" key="12">
    <source>
        <dbReference type="PROSITE" id="PS51278"/>
    </source>
</evidence>
<comment type="cofactor">
    <cofactor evidence="7 11">
        <name>[4Fe-4S] cluster</name>
        <dbReference type="ChEBI" id="CHEBI:49883"/>
    </cofactor>
    <text evidence="7 11">Binds 1 [4Fe-4S] cluster per subunit.</text>
</comment>
<comment type="cofactor">
    <cofactor evidence="7 10">
        <name>Mg(2+)</name>
        <dbReference type="ChEBI" id="CHEBI:18420"/>
    </cofactor>
    <text evidence="7 10">Binds 1 Mg(2+) ion per subunit.</text>
</comment>
<evidence type="ECO:0000256" key="7">
    <source>
        <dbReference type="HAMAP-Rule" id="MF_01931"/>
    </source>
</evidence>
<comment type="similarity">
    <text evidence="2 7 8">In the C-terminal section; belongs to the purine/pyrimidine phosphoribosyltransferase family.</text>
</comment>
<keyword evidence="7" id="KW-0004">4Fe-4S</keyword>
<evidence type="ECO:0000256" key="10">
    <source>
        <dbReference type="PIRSR" id="PIRSR000485-2"/>
    </source>
</evidence>
<keyword evidence="7 11" id="KW-0411">Iron-sulfur</keyword>
<comment type="catalytic activity">
    <reaction evidence="7 8">
        <text>5-phospho-beta-D-ribosylamine + L-glutamate + diphosphate = 5-phospho-alpha-D-ribose 1-diphosphate + L-glutamine + H2O</text>
        <dbReference type="Rhea" id="RHEA:14905"/>
        <dbReference type="ChEBI" id="CHEBI:15377"/>
        <dbReference type="ChEBI" id="CHEBI:29985"/>
        <dbReference type="ChEBI" id="CHEBI:33019"/>
        <dbReference type="ChEBI" id="CHEBI:58017"/>
        <dbReference type="ChEBI" id="CHEBI:58359"/>
        <dbReference type="ChEBI" id="CHEBI:58681"/>
        <dbReference type="EC" id="2.4.2.14"/>
    </reaction>
</comment>
<protein>
    <recommendedName>
        <fullName evidence="7">Amidophosphoribosyltransferase</fullName>
        <shortName evidence="7">ATase</shortName>
        <ecNumber evidence="7">2.4.2.14</ecNumber>
    </recommendedName>
    <alternativeName>
        <fullName evidence="7">Glutamine phosphoribosylpyrophosphate amidotransferase</fullName>
        <shortName evidence="7">GPATase</shortName>
    </alternativeName>
</protein>
<evidence type="ECO:0000313" key="14">
    <source>
        <dbReference type="Proteomes" id="UP000823906"/>
    </source>
</evidence>
<dbReference type="InterPro" id="IPR029057">
    <property type="entry name" value="PRTase-like"/>
</dbReference>
<dbReference type="Pfam" id="PF00156">
    <property type="entry name" value="Pribosyltran"/>
    <property type="match status" value="1"/>
</dbReference>
<dbReference type="EC" id="2.4.2.14" evidence="7"/>
<feature type="binding site" evidence="7 11">
    <location>
        <position position="456"/>
    </location>
    <ligand>
        <name>[4Fe-4S] cluster</name>
        <dbReference type="ChEBI" id="CHEBI:49883"/>
    </ligand>
</feature>
<dbReference type="InterPro" id="IPR029055">
    <property type="entry name" value="Ntn_hydrolases_N"/>
</dbReference>
<comment type="caution">
    <text evidence="13">The sequence shown here is derived from an EMBL/GenBank/DDBJ whole genome shotgun (WGS) entry which is preliminary data.</text>
</comment>
<dbReference type="PROSITE" id="PS51278">
    <property type="entry name" value="GATASE_TYPE_2"/>
    <property type="match status" value="1"/>
</dbReference>
<name>A0A9D2P6L5_9FIRM</name>
<feature type="domain" description="Glutamine amidotransferase type-2" evidence="12">
    <location>
        <begin position="12"/>
        <end position="239"/>
    </location>
</feature>
<gene>
    <name evidence="7" type="primary">purF</name>
    <name evidence="13" type="ORF">H9703_02850</name>
</gene>
<evidence type="ECO:0000256" key="4">
    <source>
        <dbReference type="ARBA" id="ARBA00022679"/>
    </source>
</evidence>
<keyword evidence="4 7" id="KW-0808">Transferase</keyword>
<comment type="function">
    <text evidence="7">Catalyzes the formation of phosphoribosylamine from phosphoribosylpyrophosphate (PRPP) and glutamine.</text>
</comment>
<evidence type="ECO:0000256" key="9">
    <source>
        <dbReference type="PIRSR" id="PIRSR000485-1"/>
    </source>
</evidence>
<dbReference type="CDD" id="cd00715">
    <property type="entry name" value="GPATase_N"/>
    <property type="match status" value="1"/>
</dbReference>